<reference evidence="1 2" key="2">
    <citation type="journal article" date="2022" name="Mol. Ecol. Resour.">
        <title>The genomes of chicory, endive, great burdock and yacon provide insights into Asteraceae paleo-polyploidization history and plant inulin production.</title>
        <authorList>
            <person name="Fan W."/>
            <person name="Wang S."/>
            <person name="Wang H."/>
            <person name="Wang A."/>
            <person name="Jiang F."/>
            <person name="Liu H."/>
            <person name="Zhao H."/>
            <person name="Xu D."/>
            <person name="Zhang Y."/>
        </authorList>
    </citation>
    <scope>NUCLEOTIDE SEQUENCE [LARGE SCALE GENOMIC DNA]</scope>
    <source>
        <strain evidence="2">cv. Niubang</strain>
    </source>
</reference>
<name>A0ACB9DNC5_ARCLA</name>
<accession>A0ACB9DNC5</accession>
<organism evidence="1 2">
    <name type="scientific">Arctium lappa</name>
    <name type="common">Greater burdock</name>
    <name type="synonym">Lappa major</name>
    <dbReference type="NCBI Taxonomy" id="4217"/>
    <lineage>
        <taxon>Eukaryota</taxon>
        <taxon>Viridiplantae</taxon>
        <taxon>Streptophyta</taxon>
        <taxon>Embryophyta</taxon>
        <taxon>Tracheophyta</taxon>
        <taxon>Spermatophyta</taxon>
        <taxon>Magnoliopsida</taxon>
        <taxon>eudicotyledons</taxon>
        <taxon>Gunneridae</taxon>
        <taxon>Pentapetalae</taxon>
        <taxon>asterids</taxon>
        <taxon>campanulids</taxon>
        <taxon>Asterales</taxon>
        <taxon>Asteraceae</taxon>
        <taxon>Carduoideae</taxon>
        <taxon>Cardueae</taxon>
        <taxon>Arctiinae</taxon>
        <taxon>Arctium</taxon>
    </lineage>
</organism>
<gene>
    <name evidence="1" type="ORF">L6452_10880</name>
</gene>
<dbReference type="Proteomes" id="UP001055879">
    <property type="component" value="Linkage Group LG03"/>
</dbReference>
<evidence type="ECO:0000313" key="2">
    <source>
        <dbReference type="Proteomes" id="UP001055879"/>
    </source>
</evidence>
<comment type="caution">
    <text evidence="1">The sequence shown here is derived from an EMBL/GenBank/DDBJ whole genome shotgun (WGS) entry which is preliminary data.</text>
</comment>
<protein>
    <submittedName>
        <fullName evidence="1">Uncharacterized protein</fullName>
    </submittedName>
</protein>
<dbReference type="EMBL" id="CM042049">
    <property type="protein sequence ID" value="KAI3748050.1"/>
    <property type="molecule type" value="Genomic_DNA"/>
</dbReference>
<keyword evidence="2" id="KW-1185">Reference proteome</keyword>
<evidence type="ECO:0000313" key="1">
    <source>
        <dbReference type="EMBL" id="KAI3748050.1"/>
    </source>
</evidence>
<sequence length="98" mass="11294">MPTEWVFLSHKRKKKKIGTLYNLVHKFSNDLASTLACCFLLDILYDVSVGPEWIWQTLTCQSKNKFVQSVYFATCRLVPNCSWSSTSLELGPFGHLYL</sequence>
<proteinExistence type="predicted"/>
<reference evidence="2" key="1">
    <citation type="journal article" date="2022" name="Mol. Ecol. Resour.">
        <title>The genomes of chicory, endive, great burdock and yacon provide insights into Asteraceae palaeo-polyploidization history and plant inulin production.</title>
        <authorList>
            <person name="Fan W."/>
            <person name="Wang S."/>
            <person name="Wang H."/>
            <person name="Wang A."/>
            <person name="Jiang F."/>
            <person name="Liu H."/>
            <person name="Zhao H."/>
            <person name="Xu D."/>
            <person name="Zhang Y."/>
        </authorList>
    </citation>
    <scope>NUCLEOTIDE SEQUENCE [LARGE SCALE GENOMIC DNA]</scope>
    <source>
        <strain evidence="2">cv. Niubang</strain>
    </source>
</reference>